<dbReference type="InterPro" id="IPR002173">
    <property type="entry name" value="Carboh/pur_kinase_PfkB_CS"/>
</dbReference>
<evidence type="ECO:0000313" key="4">
    <source>
        <dbReference type="EMBL" id="SHG01447.1"/>
    </source>
</evidence>
<evidence type="ECO:0000256" key="2">
    <source>
        <dbReference type="ARBA" id="ARBA00022777"/>
    </source>
</evidence>
<dbReference type="PANTHER" id="PTHR42909:SF4">
    <property type="entry name" value="CARBOHYDRATE KINASE, PFKB FAMILY"/>
    <property type="match status" value="1"/>
</dbReference>
<dbReference type="CDD" id="cd01941">
    <property type="entry name" value="YeiC_kinase_like"/>
    <property type="match status" value="1"/>
</dbReference>
<name>A0A1M5GCH0_9BACI</name>
<dbReference type="RefSeq" id="WP_072889529.1">
    <property type="nucleotide sequence ID" value="NZ_FQVW01000012.1"/>
</dbReference>
<organism evidence="4 5">
    <name type="scientific">Ornithinibacillus halophilus</name>
    <dbReference type="NCBI Taxonomy" id="930117"/>
    <lineage>
        <taxon>Bacteria</taxon>
        <taxon>Bacillati</taxon>
        <taxon>Bacillota</taxon>
        <taxon>Bacilli</taxon>
        <taxon>Bacillales</taxon>
        <taxon>Bacillaceae</taxon>
        <taxon>Ornithinibacillus</taxon>
    </lineage>
</organism>
<protein>
    <submittedName>
        <fullName evidence="4">Sugar or nucleoside kinase, ribokinase family</fullName>
    </submittedName>
</protein>
<keyword evidence="5" id="KW-1185">Reference proteome</keyword>
<dbReference type="Pfam" id="PF13412">
    <property type="entry name" value="HTH_24"/>
    <property type="match status" value="1"/>
</dbReference>
<sequence>MELNEREKRVLELIQRDPFISQQALADELELSRPSVANIISGLVKKGYIRGKAYILNEPEQIICVGGANLDRKFYLKEAMQLGTSNPVNSTQSAGGVARNIAENLGRMGENVSLLTVCGRDAEWDFIEQASIPYVNMDHVEKLSESSTGSYTAVLDEEGNMKIALADMDIYDQLSPEIIQENVPILKQSKCILADLNCPSETLSYLSQVATGNKIPLVVIAVSAPKMKRLPENLGALTWLITNQDETEGYFNITITNKQDWKAAAEKWLDLGVKNIVITSGDKGVMIGNSEEGVVHIPAVKVDEVVDVTGAGDAFSAAAVHAWLSSNSIEQIAKAGVVNAAKTLQSSFTVRQNLTSQQLKHDMEEF</sequence>
<dbReference type="InterPro" id="IPR011611">
    <property type="entry name" value="PfkB_dom"/>
</dbReference>
<dbReference type="PROSITE" id="PS00583">
    <property type="entry name" value="PFKB_KINASES_1"/>
    <property type="match status" value="1"/>
</dbReference>
<gene>
    <name evidence="4" type="ORF">SAMN05216225_101251</name>
</gene>
<proteinExistence type="predicted"/>
<reference evidence="4 5" key="1">
    <citation type="submission" date="2016-11" db="EMBL/GenBank/DDBJ databases">
        <authorList>
            <person name="Jaros S."/>
            <person name="Januszkiewicz K."/>
            <person name="Wedrychowicz H."/>
        </authorList>
    </citation>
    <scope>NUCLEOTIDE SEQUENCE [LARGE SCALE GENOMIC DNA]</scope>
    <source>
        <strain evidence="4 5">IBRC-M 10683</strain>
    </source>
</reference>
<dbReference type="GO" id="GO:0016798">
    <property type="term" value="F:hydrolase activity, acting on glycosyl bonds"/>
    <property type="evidence" value="ECO:0007669"/>
    <property type="project" value="TreeGrafter"/>
</dbReference>
<evidence type="ECO:0000256" key="1">
    <source>
        <dbReference type="ARBA" id="ARBA00022679"/>
    </source>
</evidence>
<dbReference type="InterPro" id="IPR036388">
    <property type="entry name" value="WH-like_DNA-bd_sf"/>
</dbReference>
<dbReference type="STRING" id="930117.SAMN05216225_101251"/>
<feature type="domain" description="Carbohydrate kinase PfkB" evidence="3">
    <location>
        <begin position="61"/>
        <end position="347"/>
    </location>
</feature>
<dbReference type="Pfam" id="PF00294">
    <property type="entry name" value="PfkB"/>
    <property type="match status" value="1"/>
</dbReference>
<dbReference type="OrthoDB" id="9806249at2"/>
<dbReference type="PROSITE" id="PS00584">
    <property type="entry name" value="PFKB_KINASES_2"/>
    <property type="match status" value="1"/>
</dbReference>
<dbReference type="SUPFAM" id="SSF46785">
    <property type="entry name" value="Winged helix' DNA-binding domain"/>
    <property type="match status" value="1"/>
</dbReference>
<dbReference type="AlphaFoldDB" id="A0A1M5GCH0"/>
<accession>A0A1M5GCH0</accession>
<keyword evidence="1" id="KW-0808">Transferase</keyword>
<dbReference type="InterPro" id="IPR036390">
    <property type="entry name" value="WH_DNA-bd_sf"/>
</dbReference>
<dbReference type="Gene3D" id="1.10.10.10">
    <property type="entry name" value="Winged helix-like DNA-binding domain superfamily/Winged helix DNA-binding domain"/>
    <property type="match status" value="1"/>
</dbReference>
<dbReference type="Proteomes" id="UP000183988">
    <property type="component" value="Unassembled WGS sequence"/>
</dbReference>
<dbReference type="SUPFAM" id="SSF53613">
    <property type="entry name" value="Ribokinase-like"/>
    <property type="match status" value="1"/>
</dbReference>
<dbReference type="GO" id="GO:0004730">
    <property type="term" value="F:pseudouridylate synthase activity"/>
    <property type="evidence" value="ECO:0007669"/>
    <property type="project" value="TreeGrafter"/>
</dbReference>
<evidence type="ECO:0000259" key="3">
    <source>
        <dbReference type="Pfam" id="PF00294"/>
    </source>
</evidence>
<dbReference type="Gene3D" id="3.40.1190.20">
    <property type="match status" value="1"/>
</dbReference>
<dbReference type="GO" id="GO:0016301">
    <property type="term" value="F:kinase activity"/>
    <property type="evidence" value="ECO:0007669"/>
    <property type="project" value="UniProtKB-KW"/>
</dbReference>
<dbReference type="EMBL" id="FQVW01000012">
    <property type="protein sequence ID" value="SHG01447.1"/>
    <property type="molecule type" value="Genomic_DNA"/>
</dbReference>
<dbReference type="PANTHER" id="PTHR42909">
    <property type="entry name" value="ZGC:136858"/>
    <property type="match status" value="1"/>
</dbReference>
<keyword evidence="2 4" id="KW-0418">Kinase</keyword>
<dbReference type="GO" id="GO:0005737">
    <property type="term" value="C:cytoplasm"/>
    <property type="evidence" value="ECO:0007669"/>
    <property type="project" value="TreeGrafter"/>
</dbReference>
<dbReference type="InterPro" id="IPR029056">
    <property type="entry name" value="Ribokinase-like"/>
</dbReference>
<evidence type="ECO:0000313" key="5">
    <source>
        <dbReference type="Proteomes" id="UP000183988"/>
    </source>
</evidence>